<gene>
    <name evidence="1" type="ORF">GCM10009854_24260</name>
</gene>
<keyword evidence="2" id="KW-1185">Reference proteome</keyword>
<evidence type="ECO:0008006" key="3">
    <source>
        <dbReference type="Google" id="ProtNLM"/>
    </source>
</evidence>
<evidence type="ECO:0000313" key="2">
    <source>
        <dbReference type="Proteomes" id="UP001501218"/>
    </source>
</evidence>
<protein>
    <recommendedName>
        <fullName evidence="3">Tyr recombinase domain-containing protein</fullName>
    </recommendedName>
</protein>
<dbReference type="EMBL" id="BAAARA010000007">
    <property type="protein sequence ID" value="GAA2346478.1"/>
    <property type="molecule type" value="Genomic_DNA"/>
</dbReference>
<organism evidence="1 2">
    <name type="scientific">Saccharopolyspora halophila</name>
    <dbReference type="NCBI Taxonomy" id="405551"/>
    <lineage>
        <taxon>Bacteria</taxon>
        <taxon>Bacillati</taxon>
        <taxon>Actinomycetota</taxon>
        <taxon>Actinomycetes</taxon>
        <taxon>Pseudonocardiales</taxon>
        <taxon>Pseudonocardiaceae</taxon>
        <taxon>Saccharopolyspora</taxon>
    </lineage>
</organism>
<proteinExistence type="predicted"/>
<accession>A0ABN3G8H3</accession>
<sequence>MTAGRGDRSSQIRQSRVCIRRRPGVLRSSCSVLRFREFWASLADALGERHREAHPTEAKVVQAIAKNAAGGLNFHDLRHSYAT</sequence>
<reference evidence="1 2" key="1">
    <citation type="journal article" date="2019" name="Int. J. Syst. Evol. Microbiol.">
        <title>The Global Catalogue of Microorganisms (GCM) 10K type strain sequencing project: providing services to taxonomists for standard genome sequencing and annotation.</title>
        <authorList>
            <consortium name="The Broad Institute Genomics Platform"/>
            <consortium name="The Broad Institute Genome Sequencing Center for Infectious Disease"/>
            <person name="Wu L."/>
            <person name="Ma J."/>
        </authorList>
    </citation>
    <scope>NUCLEOTIDE SEQUENCE [LARGE SCALE GENOMIC DNA]</scope>
    <source>
        <strain evidence="1 2">JCM 16221</strain>
    </source>
</reference>
<name>A0ABN3G8H3_9PSEU</name>
<comment type="caution">
    <text evidence="1">The sequence shown here is derived from an EMBL/GenBank/DDBJ whole genome shotgun (WGS) entry which is preliminary data.</text>
</comment>
<dbReference type="Proteomes" id="UP001501218">
    <property type="component" value="Unassembled WGS sequence"/>
</dbReference>
<evidence type="ECO:0000313" key="1">
    <source>
        <dbReference type="EMBL" id="GAA2346478.1"/>
    </source>
</evidence>